<evidence type="ECO:0000313" key="3">
    <source>
        <dbReference type="Proteomes" id="UP000002051"/>
    </source>
</evidence>
<accession>G7JU62</accession>
<proteinExistence type="predicted"/>
<dbReference type="HOGENOM" id="CLU_2889157_0_0_1"/>
<sequence>MRKRESKSLTLRVTMAHHAQEMSNMKADGYADAGYVLCNNCCDCRNPNPSMLLQWQQELMNLS</sequence>
<dbReference type="EMBL" id="CM001220">
    <property type="protein sequence ID" value="AES91404.1"/>
    <property type="molecule type" value="Genomic_DNA"/>
</dbReference>
<evidence type="ECO:0000313" key="1">
    <source>
        <dbReference type="EMBL" id="AES91404.1"/>
    </source>
</evidence>
<evidence type="ECO:0000313" key="2">
    <source>
        <dbReference type="EnsemblPlants" id="AES91404"/>
    </source>
</evidence>
<organism evidence="1 3">
    <name type="scientific">Medicago truncatula</name>
    <name type="common">Barrel medic</name>
    <name type="synonym">Medicago tribuloides</name>
    <dbReference type="NCBI Taxonomy" id="3880"/>
    <lineage>
        <taxon>Eukaryota</taxon>
        <taxon>Viridiplantae</taxon>
        <taxon>Streptophyta</taxon>
        <taxon>Embryophyta</taxon>
        <taxon>Tracheophyta</taxon>
        <taxon>Spermatophyta</taxon>
        <taxon>Magnoliopsida</taxon>
        <taxon>eudicotyledons</taxon>
        <taxon>Gunneridae</taxon>
        <taxon>Pentapetalae</taxon>
        <taxon>rosids</taxon>
        <taxon>fabids</taxon>
        <taxon>Fabales</taxon>
        <taxon>Fabaceae</taxon>
        <taxon>Papilionoideae</taxon>
        <taxon>50 kb inversion clade</taxon>
        <taxon>NPAAA clade</taxon>
        <taxon>Hologalegina</taxon>
        <taxon>IRL clade</taxon>
        <taxon>Trifolieae</taxon>
        <taxon>Medicago</taxon>
    </lineage>
</organism>
<name>G7JU62_MEDTR</name>
<dbReference type="AlphaFoldDB" id="G7JU62"/>
<reference evidence="1 3" key="2">
    <citation type="journal article" date="2014" name="BMC Genomics">
        <title>An improved genome release (version Mt4.0) for the model legume Medicago truncatula.</title>
        <authorList>
            <person name="Tang H."/>
            <person name="Krishnakumar V."/>
            <person name="Bidwell S."/>
            <person name="Rosen B."/>
            <person name="Chan A."/>
            <person name="Zhou S."/>
            <person name="Gentzbittel L."/>
            <person name="Childs K.L."/>
            <person name="Yandell M."/>
            <person name="Gundlach H."/>
            <person name="Mayer K.F."/>
            <person name="Schwartz D.C."/>
            <person name="Town C.D."/>
        </authorList>
    </citation>
    <scope>GENOME REANNOTATION</scope>
    <source>
        <strain evidence="2 3">cv. Jemalong A17</strain>
    </source>
</reference>
<keyword evidence="3" id="KW-1185">Reference proteome</keyword>
<reference evidence="2" key="3">
    <citation type="submission" date="2015-04" db="UniProtKB">
        <authorList>
            <consortium name="EnsemblPlants"/>
        </authorList>
    </citation>
    <scope>IDENTIFICATION</scope>
    <source>
        <strain evidence="2">cv. Jemalong A17</strain>
    </source>
</reference>
<dbReference type="Proteomes" id="UP000002051">
    <property type="component" value="Chromosome 4"/>
</dbReference>
<dbReference type="PaxDb" id="3880-AES91404"/>
<dbReference type="EnsemblPlants" id="AES91404">
    <property type="protein sequence ID" value="AES91404"/>
    <property type="gene ID" value="MTR_4g113130"/>
</dbReference>
<protein>
    <submittedName>
        <fullName evidence="1 2">Uncharacterized protein</fullName>
    </submittedName>
</protein>
<gene>
    <name evidence="1" type="ordered locus">MTR_4g113130</name>
</gene>
<reference evidence="1 3" key="1">
    <citation type="journal article" date="2011" name="Nature">
        <title>The Medicago genome provides insight into the evolution of rhizobial symbioses.</title>
        <authorList>
            <person name="Young N.D."/>
            <person name="Debelle F."/>
            <person name="Oldroyd G.E."/>
            <person name="Geurts R."/>
            <person name="Cannon S.B."/>
            <person name="Udvardi M.K."/>
            <person name="Benedito V.A."/>
            <person name="Mayer K.F."/>
            <person name="Gouzy J."/>
            <person name="Schoof H."/>
            <person name="Van de Peer Y."/>
            <person name="Proost S."/>
            <person name="Cook D.R."/>
            <person name="Meyers B.C."/>
            <person name="Spannagl M."/>
            <person name="Cheung F."/>
            <person name="De Mita S."/>
            <person name="Krishnakumar V."/>
            <person name="Gundlach H."/>
            <person name="Zhou S."/>
            <person name="Mudge J."/>
            <person name="Bharti A.K."/>
            <person name="Murray J.D."/>
            <person name="Naoumkina M.A."/>
            <person name="Rosen B."/>
            <person name="Silverstein K.A."/>
            <person name="Tang H."/>
            <person name="Rombauts S."/>
            <person name="Zhao P.X."/>
            <person name="Zhou P."/>
            <person name="Barbe V."/>
            <person name="Bardou P."/>
            <person name="Bechner M."/>
            <person name="Bellec A."/>
            <person name="Berger A."/>
            <person name="Berges H."/>
            <person name="Bidwell S."/>
            <person name="Bisseling T."/>
            <person name="Choisne N."/>
            <person name="Couloux A."/>
            <person name="Denny R."/>
            <person name="Deshpande S."/>
            <person name="Dai X."/>
            <person name="Doyle J.J."/>
            <person name="Dudez A.M."/>
            <person name="Farmer A.D."/>
            <person name="Fouteau S."/>
            <person name="Franken C."/>
            <person name="Gibelin C."/>
            <person name="Gish J."/>
            <person name="Goldstein S."/>
            <person name="Gonzalez A.J."/>
            <person name="Green P.J."/>
            <person name="Hallab A."/>
            <person name="Hartog M."/>
            <person name="Hua A."/>
            <person name="Humphray S.J."/>
            <person name="Jeong D.H."/>
            <person name="Jing Y."/>
            <person name="Jocker A."/>
            <person name="Kenton S.M."/>
            <person name="Kim D.J."/>
            <person name="Klee K."/>
            <person name="Lai H."/>
            <person name="Lang C."/>
            <person name="Lin S."/>
            <person name="Macmil S.L."/>
            <person name="Magdelenat G."/>
            <person name="Matthews L."/>
            <person name="McCorrison J."/>
            <person name="Monaghan E.L."/>
            <person name="Mun J.H."/>
            <person name="Najar F.Z."/>
            <person name="Nicholson C."/>
            <person name="Noirot C."/>
            <person name="O'Bleness M."/>
            <person name="Paule C.R."/>
            <person name="Poulain J."/>
            <person name="Prion F."/>
            <person name="Qin B."/>
            <person name="Qu C."/>
            <person name="Retzel E.F."/>
            <person name="Riddle C."/>
            <person name="Sallet E."/>
            <person name="Samain S."/>
            <person name="Samson N."/>
            <person name="Sanders I."/>
            <person name="Saurat O."/>
            <person name="Scarpelli C."/>
            <person name="Schiex T."/>
            <person name="Segurens B."/>
            <person name="Severin A.J."/>
            <person name="Sherrier D.J."/>
            <person name="Shi R."/>
            <person name="Sims S."/>
            <person name="Singer S.R."/>
            <person name="Sinharoy S."/>
            <person name="Sterck L."/>
            <person name="Viollet A."/>
            <person name="Wang B.B."/>
            <person name="Wang K."/>
            <person name="Wang M."/>
            <person name="Wang X."/>
            <person name="Warfsmann J."/>
            <person name="Weissenbach J."/>
            <person name="White D.D."/>
            <person name="White J.D."/>
            <person name="Wiley G.B."/>
            <person name="Wincker P."/>
            <person name="Xing Y."/>
            <person name="Yang L."/>
            <person name="Yao Z."/>
            <person name="Ying F."/>
            <person name="Zhai J."/>
            <person name="Zhou L."/>
            <person name="Zuber A."/>
            <person name="Denarie J."/>
            <person name="Dixon R.A."/>
            <person name="May G.D."/>
            <person name="Schwartz D.C."/>
            <person name="Rogers J."/>
            <person name="Quetier F."/>
            <person name="Town C.D."/>
            <person name="Roe B.A."/>
        </authorList>
    </citation>
    <scope>NUCLEOTIDE SEQUENCE [LARGE SCALE GENOMIC DNA]</scope>
    <source>
        <strain evidence="1">A17</strain>
        <strain evidence="2 3">cv. Jemalong A17</strain>
    </source>
</reference>